<dbReference type="InterPro" id="IPR010845">
    <property type="entry name" value="FlaF"/>
</dbReference>
<sequence>MYSHSYAETMDEICLDERTNEAEAVELVLAMLMRAEARGTQSREAVEALFNLRRLWAYFLESLGDNANELPKELRANLISIGIWVLQEAERVRQGEVTSFAALIEINTIIRDSLRGAEA</sequence>
<dbReference type="NCBIfam" id="NF009434">
    <property type="entry name" value="PRK12793.1"/>
    <property type="match status" value="1"/>
</dbReference>
<dbReference type="EMBL" id="JBHUFA010000002">
    <property type="protein sequence ID" value="MFD1695830.1"/>
    <property type="molecule type" value="Genomic_DNA"/>
</dbReference>
<comment type="caution">
    <text evidence="1">The sequence shown here is derived from an EMBL/GenBank/DDBJ whole genome shotgun (WGS) entry which is preliminary data.</text>
</comment>
<keyword evidence="1" id="KW-0282">Flagellum</keyword>
<organism evidence="1 2">
    <name type="scientific">Roseibium aestuarii</name>
    <dbReference type="NCBI Taxonomy" id="2600299"/>
    <lineage>
        <taxon>Bacteria</taxon>
        <taxon>Pseudomonadati</taxon>
        <taxon>Pseudomonadota</taxon>
        <taxon>Alphaproteobacteria</taxon>
        <taxon>Hyphomicrobiales</taxon>
        <taxon>Stappiaceae</taxon>
        <taxon>Roseibium</taxon>
    </lineage>
</organism>
<reference evidence="2" key="1">
    <citation type="journal article" date="2019" name="Int. J. Syst. Evol. Microbiol.">
        <title>The Global Catalogue of Microorganisms (GCM) 10K type strain sequencing project: providing services to taxonomists for standard genome sequencing and annotation.</title>
        <authorList>
            <consortium name="The Broad Institute Genomics Platform"/>
            <consortium name="The Broad Institute Genome Sequencing Center for Infectious Disease"/>
            <person name="Wu L."/>
            <person name="Ma J."/>
        </authorList>
    </citation>
    <scope>NUCLEOTIDE SEQUENCE [LARGE SCALE GENOMIC DNA]</scope>
    <source>
        <strain evidence="2">JCM 3369</strain>
    </source>
</reference>
<keyword evidence="1" id="KW-0969">Cilium</keyword>
<dbReference type="RefSeq" id="WP_149893797.1">
    <property type="nucleotide sequence ID" value="NZ_JBHUFA010000002.1"/>
</dbReference>
<evidence type="ECO:0000313" key="1">
    <source>
        <dbReference type="EMBL" id="MFD1695830.1"/>
    </source>
</evidence>
<keyword evidence="1" id="KW-0966">Cell projection</keyword>
<dbReference type="Proteomes" id="UP001597327">
    <property type="component" value="Unassembled WGS sequence"/>
</dbReference>
<dbReference type="Pfam" id="PF07309">
    <property type="entry name" value="FlaF"/>
    <property type="match status" value="1"/>
</dbReference>
<accession>A0ABW4JV68</accession>
<evidence type="ECO:0000313" key="2">
    <source>
        <dbReference type="Proteomes" id="UP001597327"/>
    </source>
</evidence>
<proteinExistence type="predicted"/>
<gene>
    <name evidence="1" type="primary">flaF</name>
    <name evidence="1" type="ORF">ACFSC7_09920</name>
</gene>
<keyword evidence="2" id="KW-1185">Reference proteome</keyword>
<protein>
    <submittedName>
        <fullName evidence="1">Flagellar biosynthesis regulator FlaF</fullName>
    </submittedName>
</protein>
<name>A0ABW4JV68_9HYPH</name>